<proteinExistence type="predicted"/>
<organism evidence="3">
    <name type="scientific">uncultured Thermomicrobiales bacterium</name>
    <dbReference type="NCBI Taxonomy" id="1645740"/>
    <lineage>
        <taxon>Bacteria</taxon>
        <taxon>Pseudomonadati</taxon>
        <taxon>Thermomicrobiota</taxon>
        <taxon>Thermomicrobia</taxon>
        <taxon>Thermomicrobiales</taxon>
        <taxon>environmental samples</taxon>
    </lineage>
</organism>
<dbReference type="SUPFAM" id="SSF51182">
    <property type="entry name" value="RmlC-like cupins"/>
    <property type="match status" value="1"/>
</dbReference>
<accession>A0A6J4UUV9</accession>
<evidence type="ECO:0000256" key="1">
    <source>
        <dbReference type="ARBA" id="ARBA00023125"/>
    </source>
</evidence>
<reference evidence="3" key="1">
    <citation type="submission" date="2020-02" db="EMBL/GenBank/DDBJ databases">
        <authorList>
            <person name="Meier V. D."/>
        </authorList>
    </citation>
    <scope>NUCLEOTIDE SEQUENCE</scope>
    <source>
        <strain evidence="3">AVDCRST_MAG19</strain>
    </source>
</reference>
<dbReference type="InterPro" id="IPR050807">
    <property type="entry name" value="TransReg_Diox_bact_type"/>
</dbReference>
<dbReference type="SMART" id="SM00530">
    <property type="entry name" value="HTH_XRE"/>
    <property type="match status" value="1"/>
</dbReference>
<dbReference type="Gene3D" id="1.10.260.40">
    <property type="entry name" value="lambda repressor-like DNA-binding domains"/>
    <property type="match status" value="1"/>
</dbReference>
<sequence>MDDGGEAAPRPRRRPRIGAQVRRLRTDRGLTLARVGELTGLNVGYLSQVETDKASPSLETLAALADAFGVPLSWLLVEAVPPPRVVRRGERRAWTGPGEVRGEEVDGGLSRTLRIVEVRSPPGARIPLHADPGEEHHLLLEGRLRLSQGEHAVELEPGDYLVWDGGFPHYVENVGDGPARILIVTTGPSGVSIPLE</sequence>
<evidence type="ECO:0000259" key="2">
    <source>
        <dbReference type="PROSITE" id="PS50943"/>
    </source>
</evidence>
<dbReference type="EMBL" id="CADCWL010000068">
    <property type="protein sequence ID" value="CAA9559128.1"/>
    <property type="molecule type" value="Genomic_DNA"/>
</dbReference>
<evidence type="ECO:0000313" key="3">
    <source>
        <dbReference type="EMBL" id="CAA9559128.1"/>
    </source>
</evidence>
<dbReference type="GO" id="GO:0003700">
    <property type="term" value="F:DNA-binding transcription factor activity"/>
    <property type="evidence" value="ECO:0007669"/>
    <property type="project" value="TreeGrafter"/>
</dbReference>
<dbReference type="CDD" id="cd00093">
    <property type="entry name" value="HTH_XRE"/>
    <property type="match status" value="1"/>
</dbReference>
<dbReference type="PANTHER" id="PTHR46797:SF1">
    <property type="entry name" value="METHYLPHOSPHONATE SYNTHASE"/>
    <property type="match status" value="1"/>
</dbReference>
<dbReference type="InterPro" id="IPR010982">
    <property type="entry name" value="Lambda_DNA-bd_dom_sf"/>
</dbReference>
<name>A0A6J4UUV9_9BACT</name>
<keyword evidence="1" id="KW-0238">DNA-binding</keyword>
<dbReference type="InterPro" id="IPR001387">
    <property type="entry name" value="Cro/C1-type_HTH"/>
</dbReference>
<dbReference type="InterPro" id="IPR011051">
    <property type="entry name" value="RmlC_Cupin_sf"/>
</dbReference>
<feature type="domain" description="HTH cro/C1-type" evidence="2">
    <location>
        <begin position="21"/>
        <end position="75"/>
    </location>
</feature>
<dbReference type="InterPro" id="IPR013096">
    <property type="entry name" value="Cupin_2"/>
</dbReference>
<dbReference type="GO" id="GO:0003677">
    <property type="term" value="F:DNA binding"/>
    <property type="evidence" value="ECO:0007669"/>
    <property type="project" value="UniProtKB-KW"/>
</dbReference>
<dbReference type="Pfam" id="PF01381">
    <property type="entry name" value="HTH_3"/>
    <property type="match status" value="1"/>
</dbReference>
<dbReference type="AlphaFoldDB" id="A0A6J4UUV9"/>
<gene>
    <name evidence="3" type="ORF">AVDCRST_MAG19-1488</name>
</gene>
<dbReference type="InterPro" id="IPR014710">
    <property type="entry name" value="RmlC-like_jellyroll"/>
</dbReference>
<dbReference type="Pfam" id="PF07883">
    <property type="entry name" value="Cupin_2"/>
    <property type="match status" value="1"/>
</dbReference>
<dbReference type="GO" id="GO:0005829">
    <property type="term" value="C:cytosol"/>
    <property type="evidence" value="ECO:0007669"/>
    <property type="project" value="TreeGrafter"/>
</dbReference>
<dbReference type="PANTHER" id="PTHR46797">
    <property type="entry name" value="HTH-TYPE TRANSCRIPTIONAL REGULATOR"/>
    <property type="match status" value="1"/>
</dbReference>
<dbReference type="Gene3D" id="2.60.120.10">
    <property type="entry name" value="Jelly Rolls"/>
    <property type="match status" value="1"/>
</dbReference>
<protein>
    <recommendedName>
        <fullName evidence="2">HTH cro/C1-type domain-containing protein</fullName>
    </recommendedName>
</protein>
<dbReference type="SUPFAM" id="SSF47413">
    <property type="entry name" value="lambda repressor-like DNA-binding domains"/>
    <property type="match status" value="1"/>
</dbReference>
<dbReference type="PROSITE" id="PS50943">
    <property type="entry name" value="HTH_CROC1"/>
    <property type="match status" value="1"/>
</dbReference>
<dbReference type="CDD" id="cd02209">
    <property type="entry name" value="cupin_XRE_C"/>
    <property type="match status" value="1"/>
</dbReference>